<proteinExistence type="predicted"/>
<evidence type="ECO:0000256" key="1">
    <source>
        <dbReference type="SAM" id="MobiDB-lite"/>
    </source>
</evidence>
<feature type="compositionally biased region" description="Polar residues" evidence="1">
    <location>
        <begin position="215"/>
        <end position="233"/>
    </location>
</feature>
<protein>
    <submittedName>
        <fullName evidence="2">Uncharacterized protein</fullName>
    </submittedName>
</protein>
<evidence type="ECO:0000313" key="3">
    <source>
        <dbReference type="Proteomes" id="UP001433268"/>
    </source>
</evidence>
<keyword evidence="3" id="KW-1185">Reference proteome</keyword>
<evidence type="ECO:0000313" key="2">
    <source>
        <dbReference type="EMBL" id="KAK8074427.1"/>
    </source>
</evidence>
<feature type="region of interest" description="Disordered" evidence="1">
    <location>
        <begin position="303"/>
        <end position="326"/>
    </location>
</feature>
<dbReference type="EMBL" id="JAQQWN010000007">
    <property type="protein sequence ID" value="KAK8074427.1"/>
    <property type="molecule type" value="Genomic_DNA"/>
</dbReference>
<dbReference type="GeneID" id="92046465"/>
<comment type="caution">
    <text evidence="2">The sequence shown here is derived from an EMBL/GenBank/DDBJ whole genome shotgun (WGS) entry which is preliminary data.</text>
</comment>
<name>A0ABR1VTD8_9PEZI</name>
<sequence>MASPARIQSLRREHQLRGCRLQEVLWATRGSLYTDPRDRIYGLLGIADDVGDGRFEVDYSGEPNIEAMLRGLWKYAVECNKPETVMQSCQYLGQFLNDRGAEKAMMMRITSSQPRQLYNIKGRAVGKIMYLGQPWKTSTEWDKWENAMGAMHERFTSSEVEGRYDKLLHATHEFLLSTEYYRLGLVRRKAFSHLFDGREEVDVKEPEKKELMNEQAANKSCGKTTTPASSENQGFEQTAQDHFGYATGKYTARLIELNMTAFIASNGQMGLVPGNVGAAGVRIGDELCQFRDSDVTAVFRRVASGHPNRSEARSKANPNHTDGKPVLVGKGILAKRSNGEEDVDKKLQLRYSRLDDRFALEEAAGLFDGWSRTHGIEGNTMDDTVTSFDVTGKGLTWLTSW</sequence>
<reference evidence="2 3" key="1">
    <citation type="submission" date="2023-01" db="EMBL/GenBank/DDBJ databases">
        <title>Analysis of 21 Apiospora genomes using comparative genomics revels a genus with tremendous synthesis potential of carbohydrate active enzymes and secondary metabolites.</title>
        <authorList>
            <person name="Sorensen T."/>
        </authorList>
    </citation>
    <scope>NUCLEOTIDE SEQUENCE [LARGE SCALE GENOMIC DNA]</scope>
    <source>
        <strain evidence="2 3">CBS 114990</strain>
    </source>
</reference>
<gene>
    <name evidence="2" type="ORF">PG997_009090</name>
</gene>
<organism evidence="2 3">
    <name type="scientific">Apiospora hydei</name>
    <dbReference type="NCBI Taxonomy" id="1337664"/>
    <lineage>
        <taxon>Eukaryota</taxon>
        <taxon>Fungi</taxon>
        <taxon>Dikarya</taxon>
        <taxon>Ascomycota</taxon>
        <taxon>Pezizomycotina</taxon>
        <taxon>Sordariomycetes</taxon>
        <taxon>Xylariomycetidae</taxon>
        <taxon>Amphisphaeriales</taxon>
        <taxon>Apiosporaceae</taxon>
        <taxon>Apiospora</taxon>
    </lineage>
</organism>
<feature type="region of interest" description="Disordered" evidence="1">
    <location>
        <begin position="205"/>
        <end position="233"/>
    </location>
</feature>
<accession>A0ABR1VTD8</accession>
<dbReference type="RefSeq" id="XP_066665367.1">
    <property type="nucleotide sequence ID" value="XM_066813405.1"/>
</dbReference>
<dbReference type="Proteomes" id="UP001433268">
    <property type="component" value="Unassembled WGS sequence"/>
</dbReference>